<feature type="region of interest" description="Disordered" evidence="2">
    <location>
        <begin position="140"/>
        <end position="162"/>
    </location>
</feature>
<accession>A0A423SCK4</accession>
<dbReference type="Proteomes" id="UP000283509">
    <property type="component" value="Unassembled WGS sequence"/>
</dbReference>
<evidence type="ECO:0000313" key="3">
    <source>
        <dbReference type="EMBL" id="ROT61972.1"/>
    </source>
</evidence>
<sequence>MPLQPGLGILERGSGRWQASCWPSLGGTGPQQPQAFTPSRRSVRNFRNSRTLSFAPSKDMLGLALLSLCAVGWASAAPRDEDLRTSVVFNQLAIAQLLDNVSNISRGDAAVTTQLAQLSRSHTAQTQQLSEDESTFIQARHRHRRRPTHRRTQAHSNKQTQRKHALRLRHKHASLGVTSSVDLLSQALTSHLQQDDVINRDTFMPSDFVEKVKAQENELQELLQRNNQTAAVIQQLEGQSLQLQNEVDLRRQEAQQKEDSIGQLEASIRRVKDDTLQLLAKGNDTEAEKASLQAKTQALKDQVAAEKALRPQKQATKSQLDQQVAELESNSKEIRQQMARLDQELEQLEQRKATAEGEKRAQLGRNADLKEAKEDALAAETRIQTGIDQLTGRIRSLEAENKVLEGQKKKKEGTLGALRAALASKNAQKKDADRRLSFQEEAYEHECYY</sequence>
<dbReference type="STRING" id="6689.A0A423SCK4"/>
<reference evidence="3 4" key="2">
    <citation type="submission" date="2019-01" db="EMBL/GenBank/DDBJ databases">
        <title>The decoding of complex shrimp genome reveals the adaptation for benthos swimmer, frequently molting mechanism and breeding impact on genome.</title>
        <authorList>
            <person name="Sun Y."/>
            <person name="Gao Y."/>
            <person name="Yu Y."/>
        </authorList>
    </citation>
    <scope>NUCLEOTIDE SEQUENCE [LARGE SCALE GENOMIC DNA]</scope>
    <source>
        <tissue evidence="3">Muscle</tissue>
    </source>
</reference>
<keyword evidence="1" id="KW-0175">Coiled coil</keyword>
<comment type="caution">
    <text evidence="3">The sequence shown here is derived from an EMBL/GenBank/DDBJ whole genome shotgun (WGS) entry which is preliminary data.</text>
</comment>
<gene>
    <name evidence="3" type="ORF">C7M84_020205</name>
</gene>
<evidence type="ECO:0000256" key="2">
    <source>
        <dbReference type="SAM" id="MobiDB-lite"/>
    </source>
</evidence>
<feature type="coiled-coil region" evidence="1">
    <location>
        <begin position="317"/>
        <end position="414"/>
    </location>
</feature>
<proteinExistence type="predicted"/>
<reference evidence="3 4" key="1">
    <citation type="submission" date="2018-04" db="EMBL/GenBank/DDBJ databases">
        <authorList>
            <person name="Zhang X."/>
            <person name="Yuan J."/>
            <person name="Li F."/>
            <person name="Xiang J."/>
        </authorList>
    </citation>
    <scope>NUCLEOTIDE SEQUENCE [LARGE SCALE GENOMIC DNA]</scope>
    <source>
        <tissue evidence="3">Muscle</tissue>
    </source>
</reference>
<evidence type="ECO:0000256" key="1">
    <source>
        <dbReference type="SAM" id="Coils"/>
    </source>
</evidence>
<dbReference type="AlphaFoldDB" id="A0A423SCK4"/>
<keyword evidence="4" id="KW-1185">Reference proteome</keyword>
<protein>
    <submittedName>
        <fullName evidence="3">Uncharacterized protein</fullName>
    </submittedName>
</protein>
<dbReference type="SUPFAM" id="SSF90257">
    <property type="entry name" value="Myosin rod fragments"/>
    <property type="match status" value="1"/>
</dbReference>
<feature type="compositionally biased region" description="Basic residues" evidence="2">
    <location>
        <begin position="140"/>
        <end position="153"/>
    </location>
</feature>
<dbReference type="EMBL" id="QCYY01003900">
    <property type="protein sequence ID" value="ROT61972.1"/>
    <property type="molecule type" value="Genomic_DNA"/>
</dbReference>
<organism evidence="3 4">
    <name type="scientific">Penaeus vannamei</name>
    <name type="common">Whiteleg shrimp</name>
    <name type="synonym">Litopenaeus vannamei</name>
    <dbReference type="NCBI Taxonomy" id="6689"/>
    <lineage>
        <taxon>Eukaryota</taxon>
        <taxon>Metazoa</taxon>
        <taxon>Ecdysozoa</taxon>
        <taxon>Arthropoda</taxon>
        <taxon>Crustacea</taxon>
        <taxon>Multicrustacea</taxon>
        <taxon>Malacostraca</taxon>
        <taxon>Eumalacostraca</taxon>
        <taxon>Eucarida</taxon>
        <taxon>Decapoda</taxon>
        <taxon>Dendrobranchiata</taxon>
        <taxon>Penaeoidea</taxon>
        <taxon>Penaeidae</taxon>
        <taxon>Penaeus</taxon>
    </lineage>
</organism>
<evidence type="ECO:0000313" key="4">
    <source>
        <dbReference type="Proteomes" id="UP000283509"/>
    </source>
</evidence>
<name>A0A423SCK4_PENVA</name>
<dbReference type="OrthoDB" id="6376806at2759"/>
<feature type="coiled-coil region" evidence="1">
    <location>
        <begin position="209"/>
        <end position="274"/>
    </location>
</feature>
<dbReference type="SUPFAM" id="SSF46579">
    <property type="entry name" value="Prefoldin"/>
    <property type="match status" value="1"/>
</dbReference>